<dbReference type="PROSITE" id="PS51186">
    <property type="entry name" value="GNAT"/>
    <property type="match status" value="1"/>
</dbReference>
<dbReference type="KEGG" id="slom:PXH66_00720"/>
<dbReference type="AlphaFoldDB" id="A0AAE9ZUF6"/>
<keyword evidence="3" id="KW-1185">Reference proteome</keyword>
<accession>A0AAE9ZUF6</accession>
<dbReference type="GO" id="GO:0016747">
    <property type="term" value="F:acyltransferase activity, transferring groups other than amino-acyl groups"/>
    <property type="evidence" value="ECO:0007669"/>
    <property type="project" value="InterPro"/>
</dbReference>
<organism evidence="2 3">
    <name type="scientific">Synoicihabitans lomoniglobus</name>
    <dbReference type="NCBI Taxonomy" id="2909285"/>
    <lineage>
        <taxon>Bacteria</taxon>
        <taxon>Pseudomonadati</taxon>
        <taxon>Verrucomicrobiota</taxon>
        <taxon>Opitutia</taxon>
        <taxon>Opitutales</taxon>
        <taxon>Opitutaceae</taxon>
        <taxon>Synoicihabitans</taxon>
    </lineage>
</organism>
<dbReference type="EC" id="2.3.1.-" evidence="2"/>
<dbReference type="Pfam" id="PF00583">
    <property type="entry name" value="Acetyltransf_1"/>
    <property type="match status" value="1"/>
</dbReference>
<dbReference type="SUPFAM" id="SSF55729">
    <property type="entry name" value="Acyl-CoA N-acyltransferases (Nat)"/>
    <property type="match status" value="1"/>
</dbReference>
<name>A0AAE9ZUF6_9BACT</name>
<sequence length="267" mass="30018">MPSRIANLGYHTDCIFHQQDGMVEEREDHWVIRTPTNPTFWFGNLVLFKTAPLPGDFERWHQIHAAAFGQTLNHITLGWDEDAPGETDPFTAAGFEFNRDIVLAMSAYAGGVRIHPQLTIRPILNDADWLAVTALQVEVDRDDFSYRADNGEFRTNQAASYRKLTARGRGHYWGAFDGDTLVGSMGLYFDAAGSVGRFQYVTTRASHRRQRVCTTLLDHVIRHAFATVKPDLLVINTGAEDTNPAKTVYQSIGFQVAMHSYAVTRLL</sequence>
<feature type="domain" description="N-acetyltransferase" evidence="1">
    <location>
        <begin position="118"/>
        <end position="267"/>
    </location>
</feature>
<evidence type="ECO:0000259" key="1">
    <source>
        <dbReference type="PROSITE" id="PS51186"/>
    </source>
</evidence>
<gene>
    <name evidence="2" type="ORF">PXH66_00720</name>
</gene>
<evidence type="ECO:0000313" key="2">
    <source>
        <dbReference type="EMBL" id="WED65370.1"/>
    </source>
</evidence>
<dbReference type="CDD" id="cd04301">
    <property type="entry name" value="NAT_SF"/>
    <property type="match status" value="1"/>
</dbReference>
<dbReference type="InterPro" id="IPR000182">
    <property type="entry name" value="GNAT_dom"/>
</dbReference>
<keyword evidence="2" id="KW-0012">Acyltransferase</keyword>
<proteinExistence type="predicted"/>
<dbReference type="Gene3D" id="3.40.630.30">
    <property type="match status" value="1"/>
</dbReference>
<keyword evidence="2" id="KW-0808">Transferase</keyword>
<dbReference type="Proteomes" id="UP001218638">
    <property type="component" value="Chromosome"/>
</dbReference>
<dbReference type="InterPro" id="IPR016181">
    <property type="entry name" value="Acyl_CoA_acyltransferase"/>
</dbReference>
<protein>
    <submittedName>
        <fullName evidence="2">GNAT family N-acetyltransferase</fullName>
        <ecNumber evidence="2">2.3.1.-</ecNumber>
    </submittedName>
</protein>
<evidence type="ECO:0000313" key="3">
    <source>
        <dbReference type="Proteomes" id="UP001218638"/>
    </source>
</evidence>
<dbReference type="EMBL" id="CP119075">
    <property type="protein sequence ID" value="WED65370.1"/>
    <property type="molecule type" value="Genomic_DNA"/>
</dbReference>
<dbReference type="RefSeq" id="WP_330929317.1">
    <property type="nucleotide sequence ID" value="NZ_CP119075.1"/>
</dbReference>
<reference evidence="2" key="1">
    <citation type="submission" date="2023-03" db="EMBL/GenBank/DDBJ databases">
        <title>Lomoglobus Profundus gen. nov., sp. nov., a novel member of the phylum Verrucomicrobia, isolated from deep-marine sediment of South China Sea.</title>
        <authorList>
            <person name="Ahmad T."/>
            <person name="Ishaq S.E."/>
            <person name="Wang F."/>
        </authorList>
    </citation>
    <scope>NUCLEOTIDE SEQUENCE</scope>
    <source>
        <strain evidence="2">LMO-M01</strain>
    </source>
</reference>